<accession>A0A0F9KGB2</accession>
<gene>
    <name evidence="2" type="ORF">LCGC14_1707180</name>
</gene>
<dbReference type="AlphaFoldDB" id="A0A0F9KGB2"/>
<name>A0A0F9KGB2_9ZZZZ</name>
<evidence type="ECO:0000256" key="1">
    <source>
        <dbReference type="SAM" id="MobiDB-lite"/>
    </source>
</evidence>
<evidence type="ECO:0000313" key="2">
    <source>
        <dbReference type="EMBL" id="KKM14330.1"/>
    </source>
</evidence>
<feature type="region of interest" description="Disordered" evidence="1">
    <location>
        <begin position="12"/>
        <end position="109"/>
    </location>
</feature>
<feature type="compositionally biased region" description="Basic and acidic residues" evidence="1">
    <location>
        <begin position="26"/>
        <end position="50"/>
    </location>
</feature>
<protein>
    <submittedName>
        <fullName evidence="2">Uncharacterized protein</fullName>
    </submittedName>
</protein>
<proteinExistence type="predicted"/>
<feature type="non-terminal residue" evidence="2">
    <location>
        <position position="1"/>
    </location>
</feature>
<comment type="caution">
    <text evidence="2">The sequence shown here is derived from an EMBL/GenBank/DDBJ whole genome shotgun (WGS) entry which is preliminary data.</text>
</comment>
<dbReference type="EMBL" id="LAZR01015169">
    <property type="protein sequence ID" value="KKM14330.1"/>
    <property type="molecule type" value="Genomic_DNA"/>
</dbReference>
<sequence>IKYFEDPALKVMHAGQAGSFPYPDEDGLRRDRQMSETRETVERLRQELQEVRAGGASQENATSASSPQTAATAGKRKAIASSSIASSSRGRSARAGASAGPARLNLDLGRLGIPERDRIVLASAVQTTRSIIKEHS</sequence>
<feature type="compositionally biased region" description="Low complexity" evidence="1">
    <location>
        <begin position="61"/>
        <end position="100"/>
    </location>
</feature>
<organism evidence="2">
    <name type="scientific">marine sediment metagenome</name>
    <dbReference type="NCBI Taxonomy" id="412755"/>
    <lineage>
        <taxon>unclassified sequences</taxon>
        <taxon>metagenomes</taxon>
        <taxon>ecological metagenomes</taxon>
    </lineage>
</organism>
<reference evidence="2" key="1">
    <citation type="journal article" date="2015" name="Nature">
        <title>Complex archaea that bridge the gap between prokaryotes and eukaryotes.</title>
        <authorList>
            <person name="Spang A."/>
            <person name="Saw J.H."/>
            <person name="Jorgensen S.L."/>
            <person name="Zaremba-Niedzwiedzka K."/>
            <person name="Martijn J."/>
            <person name="Lind A.E."/>
            <person name="van Eijk R."/>
            <person name="Schleper C."/>
            <person name="Guy L."/>
            <person name="Ettema T.J."/>
        </authorList>
    </citation>
    <scope>NUCLEOTIDE SEQUENCE</scope>
</reference>